<evidence type="ECO:0000256" key="5">
    <source>
        <dbReference type="ARBA" id="ARBA00023163"/>
    </source>
</evidence>
<feature type="domain" description="BZIP" evidence="9">
    <location>
        <begin position="425"/>
        <end position="488"/>
    </location>
</feature>
<reference evidence="10" key="1">
    <citation type="submission" date="2021-02" db="EMBL/GenBank/DDBJ databases">
        <authorList>
            <person name="Nowell W R."/>
        </authorList>
    </citation>
    <scope>NUCLEOTIDE SEQUENCE</scope>
    <source>
        <strain evidence="10">Ploen Becks lab</strain>
    </source>
</reference>
<comment type="caution">
    <text evidence="10">The sequence shown here is derived from an EMBL/GenBank/DDBJ whole genome shotgun (WGS) entry which is preliminary data.</text>
</comment>
<dbReference type="SUPFAM" id="SSF57959">
    <property type="entry name" value="Leucine zipper domain"/>
    <property type="match status" value="1"/>
</dbReference>
<dbReference type="GO" id="GO:0000978">
    <property type="term" value="F:RNA polymerase II cis-regulatory region sequence-specific DNA binding"/>
    <property type="evidence" value="ECO:0007669"/>
    <property type="project" value="TreeGrafter"/>
</dbReference>
<dbReference type="PANTHER" id="PTHR46164">
    <property type="entry name" value="ATF6, ISOFORM C"/>
    <property type="match status" value="1"/>
</dbReference>
<dbReference type="Pfam" id="PF00170">
    <property type="entry name" value="bZIP_1"/>
    <property type="match status" value="1"/>
</dbReference>
<dbReference type="GO" id="GO:0005634">
    <property type="term" value="C:nucleus"/>
    <property type="evidence" value="ECO:0007669"/>
    <property type="project" value="TreeGrafter"/>
</dbReference>
<comment type="subcellular location">
    <subcellularLocation>
        <location evidence="1">Membrane</location>
        <topology evidence="1">Single-pass membrane protein</topology>
    </subcellularLocation>
</comment>
<keyword evidence="7" id="KW-0175">Coiled coil</keyword>
<evidence type="ECO:0000256" key="1">
    <source>
        <dbReference type="ARBA" id="ARBA00004167"/>
    </source>
</evidence>
<name>A0A813MMX3_9BILA</name>
<feature type="region of interest" description="Disordered" evidence="8">
    <location>
        <begin position="60"/>
        <end position="85"/>
    </location>
</feature>
<dbReference type="EMBL" id="CAJNOC010000189">
    <property type="protein sequence ID" value="CAF0724673.1"/>
    <property type="molecule type" value="Genomic_DNA"/>
</dbReference>
<keyword evidence="5" id="KW-0804">Transcription</keyword>
<dbReference type="GO" id="GO:0016020">
    <property type="term" value="C:membrane"/>
    <property type="evidence" value="ECO:0007669"/>
    <property type="project" value="UniProtKB-SubCell"/>
</dbReference>
<accession>A0A813MMX3</accession>
<dbReference type="OrthoDB" id="644067at2759"/>
<protein>
    <recommendedName>
        <fullName evidence="9">BZIP domain-containing protein</fullName>
    </recommendedName>
</protein>
<dbReference type="PANTHER" id="PTHR46164:SF3">
    <property type="entry name" value="ATF6, ISOFORM C"/>
    <property type="match status" value="1"/>
</dbReference>
<dbReference type="InterPro" id="IPR051882">
    <property type="entry name" value="ATF_bZIP_TF"/>
</dbReference>
<dbReference type="SMART" id="SM00338">
    <property type="entry name" value="BRLZ"/>
    <property type="match status" value="1"/>
</dbReference>
<dbReference type="InterPro" id="IPR004827">
    <property type="entry name" value="bZIP"/>
</dbReference>
<keyword evidence="3" id="KW-0805">Transcription regulation</keyword>
<evidence type="ECO:0000256" key="6">
    <source>
        <dbReference type="ARBA" id="ARBA00023242"/>
    </source>
</evidence>
<evidence type="ECO:0000256" key="3">
    <source>
        <dbReference type="ARBA" id="ARBA00023015"/>
    </source>
</evidence>
<dbReference type="GO" id="GO:0000981">
    <property type="term" value="F:DNA-binding transcription factor activity, RNA polymerase II-specific"/>
    <property type="evidence" value="ECO:0007669"/>
    <property type="project" value="TreeGrafter"/>
</dbReference>
<proteinExistence type="inferred from homology"/>
<dbReference type="Gene3D" id="1.20.5.170">
    <property type="match status" value="1"/>
</dbReference>
<dbReference type="GO" id="GO:0030968">
    <property type="term" value="P:endoplasmic reticulum unfolded protein response"/>
    <property type="evidence" value="ECO:0007669"/>
    <property type="project" value="TreeGrafter"/>
</dbReference>
<keyword evidence="6" id="KW-0539">Nucleus</keyword>
<evidence type="ECO:0000259" key="9">
    <source>
        <dbReference type="PROSITE" id="PS50217"/>
    </source>
</evidence>
<evidence type="ECO:0000256" key="8">
    <source>
        <dbReference type="SAM" id="MobiDB-lite"/>
    </source>
</evidence>
<evidence type="ECO:0000256" key="7">
    <source>
        <dbReference type="SAM" id="Coils"/>
    </source>
</evidence>
<evidence type="ECO:0000313" key="11">
    <source>
        <dbReference type="Proteomes" id="UP000663879"/>
    </source>
</evidence>
<evidence type="ECO:0000256" key="2">
    <source>
        <dbReference type="ARBA" id="ARBA00009050"/>
    </source>
</evidence>
<sequence length="898" mass="102162">MDIYFSNPNSVSETITTESSLPNDTSHFNLDELLFDDWSSSSPESINSIETTTTSTNQLLNLHSSDNDSDSGIGMPSSSSNSPKAFLNENLNDFINDQLTTDNMNLNYLDFGNFDLNDTRLNSNNNDNNNLIVINQNELKTILPNTYQQNTNVQVQNSNDQISNQTNSYLTNLNNILIENNKLIETNDDDLSIMDDTCDTEDTEALLNNIESMLKSLQNPNDQENQTKRIQTQKNLIKAIRQKKARKEVKIESQDNSKNQALFKKISPKVSQGQQQKIIVPLNQVVTVPSPVNCSNDVVILNSSPKQQTIKPQVVNIIKPQVPTSNQQPITVFNTLPTVNSMPIIFTNSTTTNSSTLIPNTILIDSNQYQTPIAKRLKIETGTQKNQLSPCTQTVQLVTTQQTQPLFITSPTTQADNNQQIDSEILKKQSRMIKNRESACLSRKRKKEYLQNLETSLKEEMDKNEKLTKENEELKNKVKILEAENNLLKQQKTPIQTTQFKFIENKTNPCTTSGTTFKTIKTIPLNATITNGFPTIKTLNSTPNTTTSLKRPFVMLAVFFIFGLNIFQFIDLKGPVDGQNPLQLYRMNENNQLESVYINSEGVQLAALASVNPKDGALVDSSVLKQIHSRRLLSDMDYPSEDSAEKIDKKISTKSLTNRTKNTNLTLSEKHANLTQSDNMELVLINGTWHLIDLNICYQKLHSNGNYNQTHLKKINSELNGLYERHSNIFNYHHKASQPVQPSKFTSSLLRNLKNNKNQEIPTLKRKDLNRKNNNQEYPLSIYDTQNSKHESFTRSVRQKNDTFYYVSFRRDHVMLPALIQNKTQKPKLSLLIPALLTNNLNSSNDKRSNRQITFMKIDCEVTDTKLFYMNLDDIPLDYIKIMHQDYVMNQADTDSQS</sequence>
<feature type="coiled-coil region" evidence="7">
    <location>
        <begin position="443"/>
        <end position="491"/>
    </location>
</feature>
<dbReference type="InterPro" id="IPR046347">
    <property type="entry name" value="bZIP_sf"/>
</dbReference>
<evidence type="ECO:0000313" key="10">
    <source>
        <dbReference type="EMBL" id="CAF0724673.1"/>
    </source>
</evidence>
<gene>
    <name evidence="10" type="ORF">OXX778_LOCUS2431</name>
</gene>
<evidence type="ECO:0000256" key="4">
    <source>
        <dbReference type="ARBA" id="ARBA00023125"/>
    </source>
</evidence>
<dbReference type="Proteomes" id="UP000663879">
    <property type="component" value="Unassembled WGS sequence"/>
</dbReference>
<keyword evidence="11" id="KW-1185">Reference proteome</keyword>
<comment type="similarity">
    <text evidence="2">Belongs to the bZIP family. ATF subfamily.</text>
</comment>
<feature type="region of interest" description="Disordered" evidence="8">
    <location>
        <begin position="1"/>
        <end position="23"/>
    </location>
</feature>
<organism evidence="10 11">
    <name type="scientific">Brachionus calyciflorus</name>
    <dbReference type="NCBI Taxonomy" id="104777"/>
    <lineage>
        <taxon>Eukaryota</taxon>
        <taxon>Metazoa</taxon>
        <taxon>Spiralia</taxon>
        <taxon>Gnathifera</taxon>
        <taxon>Rotifera</taxon>
        <taxon>Eurotatoria</taxon>
        <taxon>Monogononta</taxon>
        <taxon>Pseudotrocha</taxon>
        <taxon>Ploima</taxon>
        <taxon>Brachionidae</taxon>
        <taxon>Brachionus</taxon>
    </lineage>
</organism>
<dbReference type="PROSITE" id="PS50217">
    <property type="entry name" value="BZIP"/>
    <property type="match status" value="1"/>
</dbReference>
<dbReference type="AlphaFoldDB" id="A0A813MMX3"/>
<feature type="compositionally biased region" description="Low complexity" evidence="8">
    <location>
        <begin position="60"/>
        <end position="83"/>
    </location>
</feature>
<keyword evidence="4" id="KW-0238">DNA-binding</keyword>